<dbReference type="InterPro" id="IPR036196">
    <property type="entry name" value="Ptyr_pPase_sf"/>
</dbReference>
<evidence type="ECO:0000256" key="1">
    <source>
        <dbReference type="ARBA" id="ARBA00022849"/>
    </source>
</evidence>
<dbReference type="Proteomes" id="UP000184170">
    <property type="component" value="Unassembled WGS sequence"/>
</dbReference>
<keyword evidence="1" id="KW-0059">Arsenical resistance</keyword>
<dbReference type="CDD" id="cd16345">
    <property type="entry name" value="LMWP_ArsC"/>
    <property type="match status" value="1"/>
</dbReference>
<dbReference type="PANTHER" id="PTHR43428:SF1">
    <property type="entry name" value="ARSENATE REDUCTASE"/>
    <property type="match status" value="1"/>
</dbReference>
<dbReference type="STRING" id="494016.SAMN04487965_0246"/>
<accession>A0A1M4UTH0</accession>
<feature type="domain" description="Phosphotyrosine protein phosphatase I" evidence="2">
    <location>
        <begin position="5"/>
        <end position="121"/>
    </location>
</feature>
<evidence type="ECO:0000259" key="2">
    <source>
        <dbReference type="SMART" id="SM00226"/>
    </source>
</evidence>
<dbReference type="SUPFAM" id="SSF52788">
    <property type="entry name" value="Phosphotyrosine protein phosphatases I"/>
    <property type="match status" value="1"/>
</dbReference>
<organism evidence="3 4">
    <name type="scientific">Microbulbifer donghaiensis</name>
    <dbReference type="NCBI Taxonomy" id="494016"/>
    <lineage>
        <taxon>Bacteria</taxon>
        <taxon>Pseudomonadati</taxon>
        <taxon>Pseudomonadota</taxon>
        <taxon>Gammaproteobacteria</taxon>
        <taxon>Cellvibrionales</taxon>
        <taxon>Microbulbiferaceae</taxon>
        <taxon>Microbulbifer</taxon>
    </lineage>
</organism>
<dbReference type="Pfam" id="PF01451">
    <property type="entry name" value="LMWPc"/>
    <property type="match status" value="1"/>
</dbReference>
<evidence type="ECO:0000313" key="3">
    <source>
        <dbReference type="EMBL" id="SHE59975.1"/>
    </source>
</evidence>
<dbReference type="InterPro" id="IPR023485">
    <property type="entry name" value="Ptyr_pPase"/>
</dbReference>
<proteinExistence type="predicted"/>
<sequence>MAPHRSQMAEALRKKQAGDRFDVFSAGTSPGEIDPFAVSALERLGVDASGLRPKSLDTFAGEPFDFVISLCDKASLECEPLALGERFMAWNFEDPKSRGGPNPYNVTLNEISERIKLFLLVIDKEVKA</sequence>
<dbReference type="EMBL" id="FQVA01000001">
    <property type="protein sequence ID" value="SHE59975.1"/>
    <property type="molecule type" value="Genomic_DNA"/>
</dbReference>
<name>A0A1M4UTH0_9GAMM</name>
<reference evidence="4" key="1">
    <citation type="submission" date="2016-11" db="EMBL/GenBank/DDBJ databases">
        <authorList>
            <person name="Varghese N."/>
            <person name="Submissions S."/>
        </authorList>
    </citation>
    <scope>NUCLEOTIDE SEQUENCE [LARGE SCALE GENOMIC DNA]</scope>
    <source>
        <strain evidence="4">CGMCC 1.7063</strain>
    </source>
</reference>
<dbReference type="GO" id="GO:0046685">
    <property type="term" value="P:response to arsenic-containing substance"/>
    <property type="evidence" value="ECO:0007669"/>
    <property type="project" value="UniProtKB-KW"/>
</dbReference>
<evidence type="ECO:0000313" key="4">
    <source>
        <dbReference type="Proteomes" id="UP000184170"/>
    </source>
</evidence>
<protein>
    <submittedName>
        <fullName evidence="3">Protein-tyrosine-phosphatase</fullName>
    </submittedName>
</protein>
<dbReference type="PANTHER" id="PTHR43428">
    <property type="entry name" value="ARSENATE REDUCTASE"/>
    <property type="match status" value="1"/>
</dbReference>
<gene>
    <name evidence="3" type="ORF">SAMN04487965_0246</name>
</gene>
<dbReference type="AlphaFoldDB" id="A0A1M4UTH0"/>
<keyword evidence="4" id="KW-1185">Reference proteome</keyword>
<dbReference type="Gene3D" id="3.40.50.2300">
    <property type="match status" value="1"/>
</dbReference>
<dbReference type="SMART" id="SM00226">
    <property type="entry name" value="LMWPc"/>
    <property type="match status" value="1"/>
</dbReference>